<evidence type="ECO:0000256" key="2">
    <source>
        <dbReference type="SAM" id="Phobius"/>
    </source>
</evidence>
<dbReference type="InParanoid" id="A0A7G1G6S4"/>
<feature type="transmembrane region" description="Helical" evidence="2">
    <location>
        <begin position="78"/>
        <end position="95"/>
    </location>
</feature>
<accession>A0A7G1G6S4</accession>
<dbReference type="Gene3D" id="3.30.450.40">
    <property type="match status" value="1"/>
</dbReference>
<protein>
    <recommendedName>
        <fullName evidence="5">GAF domain-containing protein</fullName>
    </recommendedName>
</protein>
<dbReference type="AlphaFoldDB" id="A0A7G1G6S4"/>
<dbReference type="RefSeq" id="WP_190614714.1">
    <property type="nucleotide sequence ID" value="NZ_AP018712.1"/>
</dbReference>
<keyword evidence="2" id="KW-0472">Membrane</keyword>
<feature type="transmembrane region" description="Helical" evidence="2">
    <location>
        <begin position="42"/>
        <end position="66"/>
    </location>
</feature>
<keyword evidence="4" id="KW-1185">Reference proteome</keyword>
<reference evidence="3 4" key="1">
    <citation type="submission" date="2018-06" db="EMBL/GenBank/DDBJ databases">
        <title>Genome sequencing of Oceanotoga sp. sy52.</title>
        <authorList>
            <person name="Mori K."/>
        </authorList>
    </citation>
    <scope>NUCLEOTIDE SEQUENCE [LARGE SCALE GENOMIC DNA]</scope>
    <source>
        <strain evidence="4">sy52</strain>
    </source>
</reference>
<keyword evidence="2" id="KW-1133">Transmembrane helix</keyword>
<dbReference type="EMBL" id="AP018712">
    <property type="protein sequence ID" value="BBE31885.1"/>
    <property type="molecule type" value="Genomic_DNA"/>
</dbReference>
<name>A0A7G1G6S4_9BACT</name>
<evidence type="ECO:0000313" key="4">
    <source>
        <dbReference type="Proteomes" id="UP000516361"/>
    </source>
</evidence>
<evidence type="ECO:0000313" key="3">
    <source>
        <dbReference type="EMBL" id="BBE31885.1"/>
    </source>
</evidence>
<gene>
    <name evidence="3" type="ORF">OSSY52_20260</name>
</gene>
<keyword evidence="2" id="KW-0812">Transmembrane</keyword>
<evidence type="ECO:0000256" key="1">
    <source>
        <dbReference type="SAM" id="Coils"/>
    </source>
</evidence>
<dbReference type="KEGG" id="ocy:OSSY52_20260"/>
<sequence>MLSTILLFIDLFFIKSSAAYVDIFPNPYLIIVIYAASRYGTVFGFIDAFINIIYMFISILTYYGSIDEISKSLDKLDLFKYPIIYLIMAFIFGILKDIENIRSLNLKNQVKEREQIIDDLNKLIEEHQNAIDNLKEKLTIEDKGVSMLVEKLRNVHINKLEDVYNEGVELISNFIGAETVSIYNLEQNGFLRLKVRKGKGLLRNSLMPDDSIVIKYAIKNDVANINVMFLTDEESKIDFEPSMVSVIKSLDKIIGLVVVENIDVNKLNKNTESYLRIVSDWLSSMLSSSLAINKELEVVMKNEDGTIKNNYYEKFLEDYLTRWNKFKMPFSYLKIKVNLKIRKKIISSKRAMDIVFEGEENEKLQFIFGICDKIGLEKIIERFKDIYGDDVEILERGSYSE</sequence>
<feature type="coiled-coil region" evidence="1">
    <location>
        <begin position="106"/>
        <end position="144"/>
    </location>
</feature>
<organism evidence="3 4">
    <name type="scientific">Tepiditoga spiralis</name>
    <dbReference type="NCBI Taxonomy" id="2108365"/>
    <lineage>
        <taxon>Bacteria</taxon>
        <taxon>Thermotogati</taxon>
        <taxon>Thermotogota</taxon>
        <taxon>Thermotogae</taxon>
        <taxon>Petrotogales</taxon>
        <taxon>Petrotogaceae</taxon>
        <taxon>Tepiditoga</taxon>
    </lineage>
</organism>
<dbReference type="Proteomes" id="UP000516361">
    <property type="component" value="Chromosome"/>
</dbReference>
<proteinExistence type="predicted"/>
<evidence type="ECO:0008006" key="5">
    <source>
        <dbReference type="Google" id="ProtNLM"/>
    </source>
</evidence>
<keyword evidence="1" id="KW-0175">Coiled coil</keyword>
<dbReference type="InterPro" id="IPR029016">
    <property type="entry name" value="GAF-like_dom_sf"/>
</dbReference>